<dbReference type="Proteomes" id="UP000001542">
    <property type="component" value="Unassembled WGS sequence"/>
</dbReference>
<keyword evidence="1" id="KW-0472">Membrane</keyword>
<keyword evidence="1" id="KW-1133">Transmembrane helix</keyword>
<evidence type="ECO:0000313" key="2">
    <source>
        <dbReference type="EMBL" id="EAX97581.1"/>
    </source>
</evidence>
<dbReference type="VEuPathDB" id="TrichDB:TVAGG3_0488630"/>
<dbReference type="KEGG" id="tva:4755363"/>
<reference evidence="2" key="1">
    <citation type="submission" date="2006-10" db="EMBL/GenBank/DDBJ databases">
        <authorList>
            <person name="Amadeo P."/>
            <person name="Zhao Q."/>
            <person name="Wortman J."/>
            <person name="Fraser-Liggett C."/>
            <person name="Carlton J."/>
        </authorList>
    </citation>
    <scope>NUCLEOTIDE SEQUENCE</scope>
    <source>
        <strain evidence="2">G3</strain>
    </source>
</reference>
<dbReference type="InParanoid" id="A2FBY2"/>
<organism evidence="2 3">
    <name type="scientific">Trichomonas vaginalis (strain ATCC PRA-98 / G3)</name>
    <dbReference type="NCBI Taxonomy" id="412133"/>
    <lineage>
        <taxon>Eukaryota</taxon>
        <taxon>Metamonada</taxon>
        <taxon>Parabasalia</taxon>
        <taxon>Trichomonadida</taxon>
        <taxon>Trichomonadidae</taxon>
        <taxon>Trichomonas</taxon>
    </lineage>
</organism>
<feature type="transmembrane region" description="Helical" evidence="1">
    <location>
        <begin position="57"/>
        <end position="74"/>
    </location>
</feature>
<accession>A2FBY2</accession>
<protein>
    <submittedName>
        <fullName evidence="2">Uncharacterized protein</fullName>
    </submittedName>
</protein>
<sequence length="111" mass="12801">MSPAHVSINKDIILIEDDTEEIFTKEISTESFFKPITDSIILPSSKLPSYTKKSKKIFIIFIIVLAIMSLLNLHFMPKQIQLGEINFDFEKFSYIQRLTLLSILTTVAYIE</sequence>
<gene>
    <name evidence="2" type="ORF">TVAG_064220</name>
</gene>
<evidence type="ECO:0000256" key="1">
    <source>
        <dbReference type="SAM" id="Phobius"/>
    </source>
</evidence>
<reference evidence="2" key="2">
    <citation type="journal article" date="2007" name="Science">
        <title>Draft genome sequence of the sexually transmitted pathogen Trichomonas vaginalis.</title>
        <authorList>
            <person name="Carlton J.M."/>
            <person name="Hirt R.P."/>
            <person name="Silva J.C."/>
            <person name="Delcher A.L."/>
            <person name="Schatz M."/>
            <person name="Zhao Q."/>
            <person name="Wortman J.R."/>
            <person name="Bidwell S.L."/>
            <person name="Alsmark U.C.M."/>
            <person name="Besteiro S."/>
            <person name="Sicheritz-Ponten T."/>
            <person name="Noel C.J."/>
            <person name="Dacks J.B."/>
            <person name="Foster P.G."/>
            <person name="Simillion C."/>
            <person name="Van de Peer Y."/>
            <person name="Miranda-Saavedra D."/>
            <person name="Barton G.J."/>
            <person name="Westrop G.D."/>
            <person name="Mueller S."/>
            <person name="Dessi D."/>
            <person name="Fiori P.L."/>
            <person name="Ren Q."/>
            <person name="Paulsen I."/>
            <person name="Zhang H."/>
            <person name="Bastida-Corcuera F.D."/>
            <person name="Simoes-Barbosa A."/>
            <person name="Brown M.T."/>
            <person name="Hayes R.D."/>
            <person name="Mukherjee M."/>
            <person name="Okumura C.Y."/>
            <person name="Schneider R."/>
            <person name="Smith A.J."/>
            <person name="Vanacova S."/>
            <person name="Villalvazo M."/>
            <person name="Haas B.J."/>
            <person name="Pertea M."/>
            <person name="Feldblyum T.V."/>
            <person name="Utterback T.R."/>
            <person name="Shu C.L."/>
            <person name="Osoegawa K."/>
            <person name="de Jong P.J."/>
            <person name="Hrdy I."/>
            <person name="Horvathova L."/>
            <person name="Zubacova Z."/>
            <person name="Dolezal P."/>
            <person name="Malik S.B."/>
            <person name="Logsdon J.M. Jr."/>
            <person name="Henze K."/>
            <person name="Gupta A."/>
            <person name="Wang C.C."/>
            <person name="Dunne R.L."/>
            <person name="Upcroft J.A."/>
            <person name="Upcroft P."/>
            <person name="White O."/>
            <person name="Salzberg S.L."/>
            <person name="Tang P."/>
            <person name="Chiu C.-H."/>
            <person name="Lee Y.-S."/>
            <person name="Embley T.M."/>
            <person name="Coombs G.H."/>
            <person name="Mottram J.C."/>
            <person name="Tachezy J."/>
            <person name="Fraser-Liggett C.M."/>
            <person name="Johnson P.J."/>
        </authorList>
    </citation>
    <scope>NUCLEOTIDE SEQUENCE [LARGE SCALE GENOMIC DNA]</scope>
    <source>
        <strain evidence="2">G3</strain>
    </source>
</reference>
<evidence type="ECO:0000313" key="3">
    <source>
        <dbReference type="Proteomes" id="UP000001542"/>
    </source>
</evidence>
<dbReference type="AlphaFoldDB" id="A2FBY2"/>
<proteinExistence type="predicted"/>
<dbReference type="RefSeq" id="XP_001310511.1">
    <property type="nucleotide sequence ID" value="XM_001310510.1"/>
</dbReference>
<keyword evidence="1" id="KW-0812">Transmembrane</keyword>
<keyword evidence="3" id="KW-1185">Reference proteome</keyword>
<dbReference type="VEuPathDB" id="TrichDB:TVAG_064220"/>
<name>A2FBY2_TRIV3</name>
<dbReference type="EMBL" id="DS113709">
    <property type="protein sequence ID" value="EAX97581.1"/>
    <property type="molecule type" value="Genomic_DNA"/>
</dbReference>